<reference evidence="1" key="1">
    <citation type="submission" date="2021-02" db="EMBL/GenBank/DDBJ databases">
        <authorList>
            <person name="Nowell W R."/>
        </authorList>
    </citation>
    <scope>NUCLEOTIDE SEQUENCE</scope>
</reference>
<evidence type="ECO:0000313" key="3">
    <source>
        <dbReference type="Proteomes" id="UP000663887"/>
    </source>
</evidence>
<name>A0A816WIM3_9BILA</name>
<evidence type="ECO:0000313" key="2">
    <source>
        <dbReference type="EMBL" id="CAF4384652.1"/>
    </source>
</evidence>
<organism evidence="1 3">
    <name type="scientific">Rotaria magnacalcarata</name>
    <dbReference type="NCBI Taxonomy" id="392030"/>
    <lineage>
        <taxon>Eukaryota</taxon>
        <taxon>Metazoa</taxon>
        <taxon>Spiralia</taxon>
        <taxon>Gnathifera</taxon>
        <taxon>Rotifera</taxon>
        <taxon>Eurotatoria</taxon>
        <taxon>Bdelloidea</taxon>
        <taxon>Philodinida</taxon>
        <taxon>Philodinidae</taxon>
        <taxon>Rotaria</taxon>
    </lineage>
</organism>
<protein>
    <submittedName>
        <fullName evidence="1">Uncharacterized protein</fullName>
    </submittedName>
</protein>
<proteinExistence type="predicted"/>
<gene>
    <name evidence="2" type="ORF">UXM345_LOCUS37584</name>
    <name evidence="1" type="ORF">XDN619_LOCUS25270</name>
</gene>
<dbReference type="Proteomes" id="UP000663842">
    <property type="component" value="Unassembled WGS sequence"/>
</dbReference>
<dbReference type="EMBL" id="CAJOBF010020916">
    <property type="protein sequence ID" value="CAF4384652.1"/>
    <property type="molecule type" value="Genomic_DNA"/>
</dbReference>
<comment type="caution">
    <text evidence="1">The sequence shown here is derived from an EMBL/GenBank/DDBJ whole genome shotgun (WGS) entry which is preliminary data.</text>
</comment>
<accession>A0A816WIM3</accession>
<feature type="non-terminal residue" evidence="1">
    <location>
        <position position="1"/>
    </location>
</feature>
<dbReference type="AlphaFoldDB" id="A0A816WIM3"/>
<dbReference type="Proteomes" id="UP000663887">
    <property type="component" value="Unassembled WGS sequence"/>
</dbReference>
<sequence length="82" mass="9284">YFFTTSKKCWPILKQTCLQRQLQHQLYTSSTLPTPASTYQTPYVQPSTSFQHQQLPPKTTLLLSAPRDAPTSMLPTANQLVS</sequence>
<dbReference type="EMBL" id="CAJNRG010011617">
    <property type="protein sequence ID" value="CAF2133911.1"/>
    <property type="molecule type" value="Genomic_DNA"/>
</dbReference>
<evidence type="ECO:0000313" key="1">
    <source>
        <dbReference type="EMBL" id="CAF2133911.1"/>
    </source>
</evidence>